<feature type="region of interest" description="Disordered" evidence="1">
    <location>
        <begin position="255"/>
        <end position="283"/>
    </location>
</feature>
<dbReference type="OrthoDB" id="3325387at2759"/>
<keyword evidence="3" id="KW-1185">Reference proteome</keyword>
<feature type="compositionally biased region" description="Acidic residues" evidence="1">
    <location>
        <begin position="555"/>
        <end position="573"/>
    </location>
</feature>
<dbReference type="EMBL" id="KQ086000">
    <property type="protein sequence ID" value="KLO11440.1"/>
    <property type="molecule type" value="Genomic_DNA"/>
</dbReference>
<feature type="region of interest" description="Disordered" evidence="1">
    <location>
        <begin position="544"/>
        <end position="573"/>
    </location>
</feature>
<reference evidence="2 3" key="1">
    <citation type="submission" date="2015-04" db="EMBL/GenBank/DDBJ databases">
        <title>Complete genome sequence of Schizopora paradoxa KUC8140, a cosmopolitan wood degrader in East Asia.</title>
        <authorList>
            <consortium name="DOE Joint Genome Institute"/>
            <person name="Min B."/>
            <person name="Park H."/>
            <person name="Jang Y."/>
            <person name="Kim J.-J."/>
            <person name="Kim K.H."/>
            <person name="Pangilinan J."/>
            <person name="Lipzen A."/>
            <person name="Riley R."/>
            <person name="Grigoriev I.V."/>
            <person name="Spatafora J.W."/>
            <person name="Choi I.-G."/>
        </authorList>
    </citation>
    <scope>NUCLEOTIDE SEQUENCE [LARGE SCALE GENOMIC DNA]</scope>
    <source>
        <strain evidence="2 3">KUC8140</strain>
    </source>
</reference>
<evidence type="ECO:0000256" key="1">
    <source>
        <dbReference type="SAM" id="MobiDB-lite"/>
    </source>
</evidence>
<feature type="compositionally biased region" description="Basic and acidic residues" evidence="1">
    <location>
        <begin position="274"/>
        <end position="283"/>
    </location>
</feature>
<dbReference type="InParanoid" id="A0A0H2RHR0"/>
<accession>A0A0H2RHR0</accession>
<dbReference type="Proteomes" id="UP000053477">
    <property type="component" value="Unassembled WGS sequence"/>
</dbReference>
<name>A0A0H2RHR0_9AGAM</name>
<proteinExistence type="predicted"/>
<evidence type="ECO:0000313" key="2">
    <source>
        <dbReference type="EMBL" id="KLO11440.1"/>
    </source>
</evidence>
<evidence type="ECO:0000313" key="3">
    <source>
        <dbReference type="Proteomes" id="UP000053477"/>
    </source>
</evidence>
<gene>
    <name evidence="2" type="ORF">SCHPADRAFT_906032</name>
</gene>
<sequence>MVGHFFEELTTREPYFAVPRNPHRKDLLSMCLVHRTWAPIVQRLLRKRVRIHSPKRLKEFLDSSACGPWVTELWYIHNKTLARNEKEMLEDLGEVEKSHWDLLAELLGRLPNLRYLSVEMNERPDSFKEQGVLRKEYDKKEASQTRTDFDPYEKVCREEKFEYRGIRDVLSAIGRLSNLEGLVMYCDAVEIERFGSYTSRTQSNYFPYFPILCEQLPGLTSLKYLHISGWSGWYDSSEDDNPRYRYLDDQGEQIGEEVSEEEADAMEEDEDEDGGGRSRVQVEKEPLSEVLIGKSPPASLKTLVLQIPHRRIPSKFIRWLQEPKGDYALENLYVRFDLDCSIMDAITWSATLGEMSRDNLSLMPALRNVRVEFPEKGGPVSDQVYMFERMLRQGVAKLLTQRLTNISSLQASPIFLDASIPPTLTEYHMVLDRVRYESRSRYTNADNRDEIWECRDRAIVDILSDLVDELANRRVTITTMVEDVDIEDVLPKTVNLCEDEGIEVYTARERGVQKRICDFLLQGQVQYPAGKRCIANDVIGDSDGGDGQASYSGDSESDQQGIDDDGLDSDISM</sequence>
<protein>
    <submittedName>
        <fullName evidence="2">Uncharacterized protein</fullName>
    </submittedName>
</protein>
<organism evidence="2 3">
    <name type="scientific">Schizopora paradoxa</name>
    <dbReference type="NCBI Taxonomy" id="27342"/>
    <lineage>
        <taxon>Eukaryota</taxon>
        <taxon>Fungi</taxon>
        <taxon>Dikarya</taxon>
        <taxon>Basidiomycota</taxon>
        <taxon>Agaricomycotina</taxon>
        <taxon>Agaricomycetes</taxon>
        <taxon>Hymenochaetales</taxon>
        <taxon>Schizoporaceae</taxon>
        <taxon>Schizopora</taxon>
    </lineage>
</organism>
<dbReference type="AlphaFoldDB" id="A0A0H2RHR0"/>
<feature type="compositionally biased region" description="Acidic residues" evidence="1">
    <location>
        <begin position="255"/>
        <end position="273"/>
    </location>
</feature>